<dbReference type="SMART" id="SM01336">
    <property type="entry name" value="zf-PARP"/>
    <property type="match status" value="2"/>
</dbReference>
<dbReference type="GO" id="GO:0005634">
    <property type="term" value="C:nucleus"/>
    <property type="evidence" value="ECO:0007669"/>
    <property type="project" value="UniProtKB-SubCell"/>
</dbReference>
<evidence type="ECO:0000259" key="7">
    <source>
        <dbReference type="PROSITE" id="PS50064"/>
    </source>
</evidence>
<evidence type="ECO:0000256" key="6">
    <source>
        <dbReference type="SAM" id="MobiDB-lite"/>
    </source>
</evidence>
<dbReference type="GO" id="GO:0008270">
    <property type="term" value="F:zinc ion binding"/>
    <property type="evidence" value="ECO:0007669"/>
    <property type="project" value="UniProtKB-KW"/>
</dbReference>
<evidence type="ECO:0000313" key="9">
    <source>
        <dbReference type="Proteomes" id="UP000250043"/>
    </source>
</evidence>
<dbReference type="GO" id="GO:0003677">
    <property type="term" value="F:DNA binding"/>
    <property type="evidence" value="ECO:0007669"/>
    <property type="project" value="InterPro"/>
</dbReference>
<sequence>MSDAEGGKRGGYRLEYASSNRAKCKGPKPCAGTTIDKGELRLGTLVDIKGNTTFQWRHWGCVTPKIITNMKTIHEEAEELDGFENLTAEDQDKVVKAWEDGHVADEDIPDTARKPEAEANGDDEDEDKPKKKRGSKKKDEEADAGPKKGVFKVEYASQGRAKCKVCGENVGKDFFRLGSEVDFRGHKTFVWHHWGCATPKLIQSIKVSYDEPSEIDGFSELKDGEKEKVQRAWDEGEIPEDDQGVGEAIDTGKKATRAPRKKKDADGEATEKPKRGRAKKAKDEDVDELDDDDEKPAPKKRVRKAPVEKPVKEKKARASKKAAPKYEEESGEDFGDEIAAVGSGVEEEDEEPEPETKKRKRAPKGSTSKPASKRSKPASGRGKKRVEELSEEEDEE</sequence>
<dbReference type="Proteomes" id="UP000250043">
    <property type="component" value="Unassembled WGS sequence"/>
</dbReference>
<dbReference type="Gene3D" id="3.30.1740.10">
    <property type="entry name" value="Zinc finger, PARP-type"/>
    <property type="match status" value="2"/>
</dbReference>
<evidence type="ECO:0000256" key="4">
    <source>
        <dbReference type="ARBA" id="ARBA00022833"/>
    </source>
</evidence>
<keyword evidence="4" id="KW-0862">Zinc</keyword>
<keyword evidence="2" id="KW-0479">Metal-binding</keyword>
<proteinExistence type="predicted"/>
<feature type="compositionally biased region" description="Basic residues" evidence="6">
    <location>
        <begin position="371"/>
        <end position="384"/>
    </location>
</feature>
<keyword evidence="9" id="KW-1185">Reference proteome</keyword>
<feature type="compositionally biased region" description="Basic and acidic residues" evidence="6">
    <location>
        <begin position="219"/>
        <end position="234"/>
    </location>
</feature>
<evidence type="ECO:0000313" key="8">
    <source>
        <dbReference type="EMBL" id="OCH87137.1"/>
    </source>
</evidence>
<dbReference type="AlphaFoldDB" id="A0A8E2AS42"/>
<protein>
    <submittedName>
        <fullName evidence="8">Zf-PARP-domain-containing protein</fullName>
    </submittedName>
</protein>
<feature type="region of interest" description="Disordered" evidence="6">
    <location>
        <begin position="215"/>
        <end position="396"/>
    </location>
</feature>
<dbReference type="Pfam" id="PF00645">
    <property type="entry name" value="zf-PARP"/>
    <property type="match status" value="2"/>
</dbReference>
<evidence type="ECO:0000256" key="2">
    <source>
        <dbReference type="ARBA" id="ARBA00022723"/>
    </source>
</evidence>
<keyword evidence="3" id="KW-0863">Zinc-finger</keyword>
<evidence type="ECO:0000256" key="3">
    <source>
        <dbReference type="ARBA" id="ARBA00022771"/>
    </source>
</evidence>
<feature type="compositionally biased region" description="Basic and acidic residues" evidence="6">
    <location>
        <begin position="263"/>
        <end position="273"/>
    </location>
</feature>
<comment type="subcellular location">
    <subcellularLocation>
        <location evidence="1">Nucleus</location>
    </subcellularLocation>
</comment>
<accession>A0A8E2AS42</accession>
<organism evidence="8 9">
    <name type="scientific">Obba rivulosa</name>
    <dbReference type="NCBI Taxonomy" id="1052685"/>
    <lineage>
        <taxon>Eukaryota</taxon>
        <taxon>Fungi</taxon>
        <taxon>Dikarya</taxon>
        <taxon>Basidiomycota</taxon>
        <taxon>Agaricomycotina</taxon>
        <taxon>Agaricomycetes</taxon>
        <taxon>Polyporales</taxon>
        <taxon>Gelatoporiaceae</taxon>
        <taxon>Obba</taxon>
    </lineage>
</organism>
<name>A0A8E2AS42_9APHY</name>
<feature type="compositionally biased region" description="Basic and acidic residues" evidence="6">
    <location>
        <begin position="102"/>
        <end position="117"/>
    </location>
</feature>
<keyword evidence="5" id="KW-0539">Nucleus</keyword>
<evidence type="ECO:0000256" key="5">
    <source>
        <dbReference type="ARBA" id="ARBA00023242"/>
    </source>
</evidence>
<feature type="compositionally biased region" description="Basic residues" evidence="6">
    <location>
        <begin position="314"/>
        <end position="323"/>
    </location>
</feature>
<reference evidence="8 9" key="1">
    <citation type="submission" date="2016-07" db="EMBL/GenBank/DDBJ databases">
        <title>Draft genome of the white-rot fungus Obba rivulosa 3A-2.</title>
        <authorList>
            <consortium name="DOE Joint Genome Institute"/>
            <person name="Miettinen O."/>
            <person name="Riley R."/>
            <person name="Acob R."/>
            <person name="Barry K."/>
            <person name="Cullen D."/>
            <person name="De Vries R."/>
            <person name="Hainaut M."/>
            <person name="Hatakka A."/>
            <person name="Henrissat B."/>
            <person name="Hilden K."/>
            <person name="Kuo R."/>
            <person name="Labutti K."/>
            <person name="Lipzen A."/>
            <person name="Makela M.R."/>
            <person name="Sandor L."/>
            <person name="Spatafora J.W."/>
            <person name="Grigoriev I.V."/>
            <person name="Hibbett D.S."/>
        </authorList>
    </citation>
    <scope>NUCLEOTIDE SEQUENCE [LARGE SCALE GENOMIC DNA]</scope>
    <source>
        <strain evidence="8 9">3A-2</strain>
    </source>
</reference>
<feature type="region of interest" description="Disordered" evidence="6">
    <location>
        <begin position="102"/>
        <end position="145"/>
    </location>
</feature>
<dbReference type="OrthoDB" id="429950at2759"/>
<feature type="compositionally biased region" description="Acidic residues" evidence="6">
    <location>
        <begin position="235"/>
        <end position="244"/>
    </location>
</feature>
<dbReference type="InterPro" id="IPR001510">
    <property type="entry name" value="Znf_PARP"/>
</dbReference>
<feature type="domain" description="PARP-type" evidence="7">
    <location>
        <begin position="151"/>
        <end position="237"/>
    </location>
</feature>
<dbReference type="SUPFAM" id="SSF57716">
    <property type="entry name" value="Glucocorticoid receptor-like (DNA-binding domain)"/>
    <property type="match status" value="2"/>
</dbReference>
<feature type="domain" description="PARP-type" evidence="7">
    <location>
        <begin position="12"/>
        <end position="102"/>
    </location>
</feature>
<feature type="compositionally biased region" description="Acidic residues" evidence="6">
    <location>
        <begin position="284"/>
        <end position="294"/>
    </location>
</feature>
<dbReference type="PROSITE" id="PS50064">
    <property type="entry name" value="ZF_PARP_2"/>
    <property type="match status" value="2"/>
</dbReference>
<dbReference type="EMBL" id="KV722497">
    <property type="protein sequence ID" value="OCH87137.1"/>
    <property type="molecule type" value="Genomic_DNA"/>
</dbReference>
<gene>
    <name evidence="8" type="ORF">OBBRIDRAFT_796504</name>
</gene>
<dbReference type="InterPro" id="IPR036957">
    <property type="entry name" value="Znf_PARP_sf"/>
</dbReference>
<evidence type="ECO:0000256" key="1">
    <source>
        <dbReference type="ARBA" id="ARBA00004123"/>
    </source>
</evidence>